<name>A0A8H4TT16_9HYPO</name>
<proteinExistence type="predicted"/>
<dbReference type="AlphaFoldDB" id="A0A8H4TT16"/>
<evidence type="ECO:0000313" key="1">
    <source>
        <dbReference type="EMBL" id="KAF4963458.1"/>
    </source>
</evidence>
<accession>A0A8H4TT16</accession>
<dbReference type="Proteomes" id="UP000622797">
    <property type="component" value="Unassembled WGS sequence"/>
</dbReference>
<organism evidence="1 2">
    <name type="scientific">Fusarium sarcochroum</name>
    <dbReference type="NCBI Taxonomy" id="1208366"/>
    <lineage>
        <taxon>Eukaryota</taxon>
        <taxon>Fungi</taxon>
        <taxon>Dikarya</taxon>
        <taxon>Ascomycota</taxon>
        <taxon>Pezizomycotina</taxon>
        <taxon>Sordariomycetes</taxon>
        <taxon>Hypocreomycetidae</taxon>
        <taxon>Hypocreales</taxon>
        <taxon>Nectriaceae</taxon>
        <taxon>Fusarium</taxon>
        <taxon>Fusarium lateritium species complex</taxon>
    </lineage>
</organism>
<dbReference type="OrthoDB" id="3235083at2759"/>
<sequence length="575" mass="61654">MSASASNLSSAQYGYDFVVAVTQASVDATLKAFMASLQEPVVSVCYVADDNGDPVQMDFETFKTTAGGTDPFTMPNGADSHGADVKNLINARFLAGFRAQIGMPPVQDPANIPNIVTLSSDISAVQYNMVCSEFTIVQLKFGGFGPTSFTSASQPSDKPWYMQSMVNLNLSAVDNAGYKNLPPTVQDQIKNMSDSAFSVQQLLFDLSSAKLSSPPDIEGVPSGTPTYTLLEEFFTGAYFTEMQKGGQPLLGCSVVPQQAATATMTITDMNLMSNPYVDDTTGQPLVDPSSLQQSLSTLNYLCAADNAQLPQSTHFGWNWLEAADVSDHDGILAINRNCFRDYFKQNLQDYIPAVCFKVDANCNADGLSSDMSVDFTPGGQATPNEVPGETVLSYSYSNNSYDEAGLNGDLGSLDVSTSYNLQTQFTTINGTATVIITQNLVIGCNMKRNFTRTNGNIVDKTIVDTYTLAVNDSGVLGATLVSQPTDNGATPSTDGFEDFFTHSNEVAACIKQQADALVSSNLRDIPLSVLQKYIFPGGQTFTFKDVRFSDNQDLLASITYVDPTAAPLTVPPQAS</sequence>
<dbReference type="EMBL" id="JABEXW010000472">
    <property type="protein sequence ID" value="KAF4963458.1"/>
    <property type="molecule type" value="Genomic_DNA"/>
</dbReference>
<gene>
    <name evidence="1" type="ORF">FSARC_8555</name>
</gene>
<reference evidence="1" key="2">
    <citation type="submission" date="2020-05" db="EMBL/GenBank/DDBJ databases">
        <authorList>
            <person name="Kim H.-S."/>
            <person name="Proctor R.H."/>
            <person name="Brown D.W."/>
        </authorList>
    </citation>
    <scope>NUCLEOTIDE SEQUENCE</scope>
    <source>
        <strain evidence="1">NRRL 20472</strain>
    </source>
</reference>
<protein>
    <submittedName>
        <fullName evidence="1">Uncharacterized protein</fullName>
    </submittedName>
</protein>
<comment type="caution">
    <text evidence="1">The sequence shown here is derived from an EMBL/GenBank/DDBJ whole genome shotgun (WGS) entry which is preliminary data.</text>
</comment>
<reference evidence="1" key="1">
    <citation type="journal article" date="2020" name="BMC Genomics">
        <title>Correction to: Identification and distribution of gene clusters required for synthesis of sphingolipid metabolism inhibitors in diverse species of the filamentous fungus Fusarium.</title>
        <authorList>
            <person name="Kim H.S."/>
            <person name="Lohmar J.M."/>
            <person name="Busman M."/>
            <person name="Brown D.W."/>
            <person name="Naumann T.A."/>
            <person name="Divon H.H."/>
            <person name="Lysoe E."/>
            <person name="Uhlig S."/>
            <person name="Proctor R.H."/>
        </authorList>
    </citation>
    <scope>NUCLEOTIDE SEQUENCE</scope>
    <source>
        <strain evidence="1">NRRL 20472</strain>
    </source>
</reference>
<keyword evidence="2" id="KW-1185">Reference proteome</keyword>
<evidence type="ECO:0000313" key="2">
    <source>
        <dbReference type="Proteomes" id="UP000622797"/>
    </source>
</evidence>